<keyword evidence="1" id="KW-0652">Protein synthesis inhibitor</keyword>
<proteinExistence type="inferred from homology"/>
<dbReference type="HOGENOM" id="CLU_074934_1_0_1"/>
<feature type="chain" id="PRO_5002352395" description="rRNA N-glycosylase" evidence="2">
    <location>
        <begin position="19"/>
        <end position="255"/>
    </location>
</feature>
<dbReference type="AlphaFoldDB" id="A0A0D9ZBP5"/>
<keyword evidence="4" id="KW-1185">Reference proteome</keyword>
<dbReference type="Gene3D" id="3.40.420.10">
    <property type="entry name" value="Ricin (A subunit), domain 1"/>
    <property type="match status" value="1"/>
</dbReference>
<protein>
    <recommendedName>
        <fullName evidence="1">rRNA N-glycosylase</fullName>
        <ecNumber evidence="1">3.2.2.22</ecNumber>
    </recommendedName>
</protein>
<dbReference type="Gramene" id="OGLUM03G30080.1">
    <property type="protein sequence ID" value="OGLUM03G30080.1"/>
    <property type="gene ID" value="OGLUM03G30080"/>
</dbReference>
<comment type="catalytic activity">
    <reaction evidence="1">
        <text>Endohydrolysis of the N-glycosidic bond at one specific adenosine on the 28S rRNA.</text>
        <dbReference type="EC" id="3.2.2.22"/>
    </reaction>
</comment>
<dbReference type="GO" id="GO:0090729">
    <property type="term" value="F:toxin activity"/>
    <property type="evidence" value="ECO:0007669"/>
    <property type="project" value="UniProtKB-KW"/>
</dbReference>
<comment type="similarity">
    <text evidence="1">Belongs to the ribosome-inactivating protein family.</text>
</comment>
<dbReference type="EnsemblPlants" id="OGLUM03G30080.1">
    <property type="protein sequence ID" value="OGLUM03G30080.1"/>
    <property type="gene ID" value="OGLUM03G30080"/>
</dbReference>
<keyword evidence="1" id="KW-0378">Hydrolase</keyword>
<feature type="signal peptide" evidence="2">
    <location>
        <begin position="1"/>
        <end position="18"/>
    </location>
</feature>
<dbReference type="GO" id="GO:0030598">
    <property type="term" value="F:rRNA N-glycosylase activity"/>
    <property type="evidence" value="ECO:0007669"/>
    <property type="project" value="UniProtKB-EC"/>
</dbReference>
<evidence type="ECO:0000313" key="3">
    <source>
        <dbReference type="EnsemblPlants" id="OGLUM03G30080.1"/>
    </source>
</evidence>
<dbReference type="PANTHER" id="PTHR33453">
    <property type="match status" value="1"/>
</dbReference>
<dbReference type="Pfam" id="PF00161">
    <property type="entry name" value="RIP"/>
    <property type="match status" value="1"/>
</dbReference>
<dbReference type="InterPro" id="IPR001574">
    <property type="entry name" value="Ribosome_inactivat_prot"/>
</dbReference>
<dbReference type="GO" id="GO:0017148">
    <property type="term" value="P:negative regulation of translation"/>
    <property type="evidence" value="ECO:0007669"/>
    <property type="project" value="UniProtKB-KW"/>
</dbReference>
<reference evidence="3" key="2">
    <citation type="submission" date="2018-05" db="EMBL/GenBank/DDBJ databases">
        <title>OgluRS3 (Oryza glumaepatula Reference Sequence Version 3).</title>
        <authorList>
            <person name="Zhang J."/>
            <person name="Kudrna D."/>
            <person name="Lee S."/>
            <person name="Talag J."/>
            <person name="Welchert J."/>
            <person name="Wing R.A."/>
        </authorList>
    </citation>
    <scope>NUCLEOTIDE SEQUENCE [LARGE SCALE GENOMIC DNA]</scope>
</reference>
<dbReference type="eggNOG" id="ENOG502R83X">
    <property type="taxonomic scope" value="Eukaryota"/>
</dbReference>
<reference evidence="3" key="1">
    <citation type="submission" date="2015-04" db="UniProtKB">
        <authorList>
            <consortium name="EnsemblPlants"/>
        </authorList>
    </citation>
    <scope>IDENTIFICATION</scope>
</reference>
<dbReference type="SUPFAM" id="SSF56371">
    <property type="entry name" value="Ribosome inactivating proteins (RIP)"/>
    <property type="match status" value="1"/>
</dbReference>
<keyword evidence="1" id="KW-0611">Plant defense</keyword>
<dbReference type="PANTHER" id="PTHR33453:SF3">
    <property type="entry name" value="RRNA N-GLYCOSYLASE"/>
    <property type="match status" value="1"/>
</dbReference>
<evidence type="ECO:0000256" key="1">
    <source>
        <dbReference type="RuleBase" id="RU004915"/>
    </source>
</evidence>
<dbReference type="InterPro" id="IPR036041">
    <property type="entry name" value="Ribosome-inact_prot_sf"/>
</dbReference>
<organism evidence="3">
    <name type="scientific">Oryza glumipatula</name>
    <dbReference type="NCBI Taxonomy" id="40148"/>
    <lineage>
        <taxon>Eukaryota</taxon>
        <taxon>Viridiplantae</taxon>
        <taxon>Streptophyta</taxon>
        <taxon>Embryophyta</taxon>
        <taxon>Tracheophyta</taxon>
        <taxon>Spermatophyta</taxon>
        <taxon>Magnoliopsida</taxon>
        <taxon>Liliopsida</taxon>
        <taxon>Poales</taxon>
        <taxon>Poaceae</taxon>
        <taxon>BOP clade</taxon>
        <taxon>Oryzoideae</taxon>
        <taxon>Oryzeae</taxon>
        <taxon>Oryzinae</taxon>
        <taxon>Oryza</taxon>
    </lineage>
</organism>
<dbReference type="InterPro" id="IPR016138">
    <property type="entry name" value="Ribosome_inactivat_prot_sub1"/>
</dbReference>
<accession>A0A0D9ZBP5</accession>
<evidence type="ECO:0000256" key="2">
    <source>
        <dbReference type="SAM" id="SignalP"/>
    </source>
</evidence>
<dbReference type="EC" id="3.2.2.22" evidence="1"/>
<evidence type="ECO:0000313" key="4">
    <source>
        <dbReference type="Proteomes" id="UP000026961"/>
    </source>
</evidence>
<keyword evidence="1" id="KW-0800">Toxin</keyword>
<dbReference type="Proteomes" id="UP000026961">
    <property type="component" value="Chromosome 3"/>
</dbReference>
<sequence>MAALFFVLLIPLILLAGGGQVAVESAATSRGKLIMVDLLEYGSGAGTLAMRVDTIHAAGFANRSGHWHALRGNGHLFDAIGLAAARLPFGNTYADLVGGVANLRGLPISMPFTNRAATVLSGYDPATAAAGGDGEAALKRALATLTVAIGEAQRLRPVMDTLLFGGLGARVADEHLPYIEHWDAMWEELTRWRRSGGGVWGGPFTGVLRERANIGSAEEALAVIGLAFRDHLLRGATMPDLSPRSMGYSYSDGDL</sequence>
<name>A0A0D9ZBP5_9ORYZ</name>
<dbReference type="STRING" id="40148.A0A0D9ZBP5"/>
<dbReference type="GO" id="GO:0006952">
    <property type="term" value="P:defense response"/>
    <property type="evidence" value="ECO:0007669"/>
    <property type="project" value="UniProtKB-KW"/>
</dbReference>
<keyword evidence="2" id="KW-0732">Signal</keyword>